<evidence type="ECO:0000313" key="6">
    <source>
        <dbReference type="EMBL" id="ODV89135.1"/>
    </source>
</evidence>
<name>A0A1E4TBJ5_9ASCO</name>
<dbReference type="GO" id="GO:0045292">
    <property type="term" value="P:mRNA cis splicing, via spliceosome"/>
    <property type="evidence" value="ECO:0007669"/>
    <property type="project" value="TreeGrafter"/>
</dbReference>
<comment type="similarity">
    <text evidence="1">Belongs to the CACTIN family.</text>
</comment>
<keyword evidence="7" id="KW-1185">Reference proteome</keyword>
<feature type="region of interest" description="Disordered" evidence="3">
    <location>
        <begin position="188"/>
        <end position="208"/>
    </location>
</feature>
<feature type="compositionally biased region" description="Polar residues" evidence="3">
    <location>
        <begin position="194"/>
        <end position="206"/>
    </location>
</feature>
<feature type="domain" description="Splicing factor Cactin C-terminal" evidence="4">
    <location>
        <begin position="242"/>
        <end position="354"/>
    </location>
</feature>
<evidence type="ECO:0000259" key="4">
    <source>
        <dbReference type="Pfam" id="PF09732"/>
    </source>
</evidence>
<reference evidence="7" key="1">
    <citation type="submission" date="2016-02" db="EMBL/GenBank/DDBJ databases">
        <title>Comparative genomics of biotechnologically important yeasts.</title>
        <authorList>
            <consortium name="DOE Joint Genome Institute"/>
            <person name="Riley R."/>
            <person name="Haridas S."/>
            <person name="Wolfe K.H."/>
            <person name="Lopes M.R."/>
            <person name="Hittinger C.T."/>
            <person name="Goker M."/>
            <person name="Salamov A."/>
            <person name="Wisecaver J."/>
            <person name="Long T.M."/>
            <person name="Aerts A.L."/>
            <person name="Barry K."/>
            <person name="Choi C."/>
            <person name="Clum A."/>
            <person name="Coughlan A.Y."/>
            <person name="Deshpande S."/>
            <person name="Douglass A.P."/>
            <person name="Hanson S.J."/>
            <person name="Klenk H.-P."/>
            <person name="Labutti K."/>
            <person name="Lapidus A."/>
            <person name="Lindquist E."/>
            <person name="Lipzen A."/>
            <person name="Meier-Kolthoff J.P."/>
            <person name="Ohm R.A."/>
            <person name="Otillar R.P."/>
            <person name="Pangilinan J."/>
            <person name="Peng Y."/>
            <person name="Rokas A."/>
            <person name="Rosa C.A."/>
            <person name="Scheuner C."/>
            <person name="Sibirny A.A."/>
            <person name="Slot J.C."/>
            <person name="Stielow J.B."/>
            <person name="Sun H."/>
            <person name="Kurtzman C.P."/>
            <person name="Blackwell M."/>
            <person name="Jeffries T.W."/>
            <person name="Grigoriev I.V."/>
        </authorList>
    </citation>
    <scope>NUCLEOTIDE SEQUENCE [LARGE SCALE GENOMIC DNA]</scope>
    <source>
        <strain evidence="7">NRRL Y-17796</strain>
    </source>
</reference>
<dbReference type="EMBL" id="KV453843">
    <property type="protein sequence ID" value="ODV89135.1"/>
    <property type="molecule type" value="Genomic_DNA"/>
</dbReference>
<dbReference type="GO" id="GO:0005737">
    <property type="term" value="C:cytoplasm"/>
    <property type="evidence" value="ECO:0007669"/>
    <property type="project" value="TreeGrafter"/>
</dbReference>
<dbReference type="OrthoDB" id="265955at2759"/>
<feature type="domain" description="Splicing factor cactin central" evidence="5">
    <location>
        <begin position="11"/>
        <end position="156"/>
    </location>
</feature>
<dbReference type="Pfam" id="PF10312">
    <property type="entry name" value="Cactin_mid"/>
    <property type="match status" value="1"/>
</dbReference>
<evidence type="ECO:0000256" key="3">
    <source>
        <dbReference type="SAM" id="MobiDB-lite"/>
    </source>
</evidence>
<dbReference type="PANTHER" id="PTHR21737:SF4">
    <property type="entry name" value="SPLICING FACTOR CACTIN"/>
    <property type="match status" value="1"/>
</dbReference>
<dbReference type="Proteomes" id="UP000095023">
    <property type="component" value="Unassembled WGS sequence"/>
</dbReference>
<dbReference type="SMART" id="SM01050">
    <property type="entry name" value="CactinC_cactus"/>
    <property type="match status" value="1"/>
</dbReference>
<gene>
    <name evidence="6" type="ORF">CANCADRAFT_3770</name>
</gene>
<dbReference type="GO" id="GO:0005681">
    <property type="term" value="C:spliceosomal complex"/>
    <property type="evidence" value="ECO:0007669"/>
    <property type="project" value="TreeGrafter"/>
</dbReference>
<proteinExistence type="inferred from homology"/>
<dbReference type="AlphaFoldDB" id="A0A1E4TBJ5"/>
<evidence type="ECO:0000256" key="2">
    <source>
        <dbReference type="ARBA" id="ARBA00034534"/>
    </source>
</evidence>
<organism evidence="6 7">
    <name type="scientific">Tortispora caseinolytica NRRL Y-17796</name>
    <dbReference type="NCBI Taxonomy" id="767744"/>
    <lineage>
        <taxon>Eukaryota</taxon>
        <taxon>Fungi</taxon>
        <taxon>Dikarya</taxon>
        <taxon>Ascomycota</taxon>
        <taxon>Saccharomycotina</taxon>
        <taxon>Trigonopsidomycetes</taxon>
        <taxon>Trigonopsidales</taxon>
        <taxon>Trigonopsidaceae</taxon>
        <taxon>Tortispora</taxon>
    </lineage>
</organism>
<dbReference type="Pfam" id="PF09732">
    <property type="entry name" value="CactinC_cactus"/>
    <property type="match status" value="1"/>
</dbReference>
<evidence type="ECO:0000313" key="7">
    <source>
        <dbReference type="Proteomes" id="UP000095023"/>
    </source>
</evidence>
<evidence type="ECO:0000256" key="1">
    <source>
        <dbReference type="ARBA" id="ARBA00006895"/>
    </source>
</evidence>
<sequence length="354" mass="41077">MRRGNLDELEYEYAKKEDEFVVVQGINKAIKRIKNDRASCIDHLVLNMPIKRYFEELDESDRAMVLEYPIKNPADLANKEESLLQEVRQKAEESIHEKKYWKALEVLCRELPESKELEMVNNEVSNIISKLKPDELMELKKVSANQTGTQAYWQAIATLADQEVARRDVLAIHKNVILERKILRATRSSESRSKVTTSNSHETPVSNEVKEDLNTKEYVTPDGGIENEDQFDDRVHVDSTGIEPKYFNKVILGYTWNRYNRTHYSEDKPPPKVPRGYRFKLYYPDLSPGTIPKYDVKRNDDTTSIIVFHAGPPYKDVAFRIATGPWNRTTKNTSHPFVSSFKDGILELSFDFKR</sequence>
<dbReference type="PANTHER" id="PTHR21737">
    <property type="entry name" value="POLYGLUTAMINE BINDING PROTEIN 1/MARVEL MEMBRANE-ASSOCIATING DOMAIN CONTAINING 3"/>
    <property type="match status" value="1"/>
</dbReference>
<accession>A0A1E4TBJ5</accession>
<protein>
    <recommendedName>
        <fullName evidence="2">Splicing factor Cactin</fullName>
    </recommendedName>
</protein>
<evidence type="ECO:0000259" key="5">
    <source>
        <dbReference type="Pfam" id="PF10312"/>
    </source>
</evidence>
<dbReference type="InterPro" id="IPR019134">
    <property type="entry name" value="Cactin_C"/>
</dbReference>
<dbReference type="InterPro" id="IPR018816">
    <property type="entry name" value="Cactin_central"/>
</dbReference>